<dbReference type="InterPro" id="IPR003995">
    <property type="entry name" value="RTX_toxin_determinant-A"/>
</dbReference>
<evidence type="ECO:0000313" key="8">
    <source>
        <dbReference type="EMBL" id="GGJ09179.1"/>
    </source>
</evidence>
<keyword evidence="6" id="KW-0843">Virulence</keyword>
<dbReference type="GO" id="GO:0090729">
    <property type="term" value="F:toxin activity"/>
    <property type="evidence" value="ECO:0007669"/>
    <property type="project" value="UniProtKB-KW"/>
</dbReference>
<dbReference type="InterPro" id="IPR018511">
    <property type="entry name" value="Hemolysin-typ_Ca-bd_CS"/>
</dbReference>
<evidence type="ECO:0000256" key="2">
    <source>
        <dbReference type="ARBA" id="ARBA00004613"/>
    </source>
</evidence>
<keyword evidence="9" id="KW-1185">Reference proteome</keyword>
<dbReference type="Gene3D" id="2.150.10.10">
    <property type="entry name" value="Serralysin-like metalloprotease, C-terminal"/>
    <property type="match status" value="9"/>
</dbReference>
<keyword evidence="5" id="KW-0677">Repeat</keyword>
<reference evidence="8" key="1">
    <citation type="journal article" date="2014" name="Int. J. Syst. Evol. Microbiol.">
        <title>Complete genome sequence of Corynebacterium casei LMG S-19264T (=DSM 44701T), isolated from a smear-ripened cheese.</title>
        <authorList>
            <consortium name="US DOE Joint Genome Institute (JGI-PGF)"/>
            <person name="Walter F."/>
            <person name="Albersmeier A."/>
            <person name="Kalinowski J."/>
            <person name="Ruckert C."/>
        </authorList>
    </citation>
    <scope>NUCLEOTIDE SEQUENCE</scope>
    <source>
        <strain evidence="8">CGMCC 1.3617</strain>
    </source>
</reference>
<dbReference type="InterPro" id="IPR011049">
    <property type="entry name" value="Serralysin-like_metalloprot_C"/>
</dbReference>
<dbReference type="Pfam" id="PF00353">
    <property type="entry name" value="HemolysinCabind"/>
    <property type="match status" value="17"/>
</dbReference>
<evidence type="ECO:0000256" key="3">
    <source>
        <dbReference type="ARBA" id="ARBA00022525"/>
    </source>
</evidence>
<evidence type="ECO:0000256" key="7">
    <source>
        <dbReference type="ARBA" id="ARBA00023136"/>
    </source>
</evidence>
<evidence type="ECO:0008006" key="10">
    <source>
        <dbReference type="Google" id="ProtNLM"/>
    </source>
</evidence>
<dbReference type="PANTHER" id="PTHR38340">
    <property type="entry name" value="S-LAYER PROTEIN"/>
    <property type="match status" value="1"/>
</dbReference>
<organism evidence="8 9">
    <name type="scientific">Neoroseomonas lacus</name>
    <dbReference type="NCBI Taxonomy" id="287609"/>
    <lineage>
        <taxon>Bacteria</taxon>
        <taxon>Pseudomonadati</taxon>
        <taxon>Pseudomonadota</taxon>
        <taxon>Alphaproteobacteria</taxon>
        <taxon>Acetobacterales</taxon>
        <taxon>Acetobacteraceae</taxon>
        <taxon>Neoroseomonas</taxon>
    </lineage>
</organism>
<keyword evidence="3" id="KW-0964">Secreted</keyword>
<dbReference type="PRINTS" id="PR01488">
    <property type="entry name" value="RTXTOXINA"/>
</dbReference>
<dbReference type="GO" id="GO:0016020">
    <property type="term" value="C:membrane"/>
    <property type="evidence" value="ECO:0007669"/>
    <property type="project" value="UniProtKB-SubCell"/>
</dbReference>
<gene>
    <name evidence="8" type="ORF">GCM10011320_15240</name>
</gene>
<dbReference type="PROSITE" id="PS00330">
    <property type="entry name" value="HEMOLYSIN_CALCIUM"/>
    <property type="match status" value="12"/>
</dbReference>
<dbReference type="InterPro" id="IPR001343">
    <property type="entry name" value="Hemolysn_Ca-bd"/>
</dbReference>
<sequence>MTIYAFADVAGGSLNFVPSQDQLVFGPSMAAATLRFTVSGSDLLIATADDVLRLLGTRLGGPGVLPANLLFQDGSLLLLDGTGSSLRTGTAGGDWFAADRAGADSIIAAAGDDYIEAGSALDADDVLDGGEGSADRLSVAGTLTVTLGAATVTGVEIIQLNDGVIALTLADATVATATPLADALFTVDASGQGIGSAATVSAAAVVSAGVALLGGAGDDLLTGGLRADSLAGGAGDDTLVGGWGNDSIEGGASTDRLVGGAGDDLFIFNRVDAPQSPPATPDLIVDFEGAGVAGGDRILLPGAWDVWRVIAFHAVAADFAFEGYAESGLQLDPAQVGDGLVDVLWRVVDGQAWRFEVWADLDDDGRFGPGDLLLHIALPEGDNETVLIAADFATDFGGFFGGDGDDVLVGQGATDDAIWGVDGNDSLVGGDGVDWLDGGPGNDTLLGGDLADELHGGAGSDWLDGGDGWDTIFAIDPFAPETERAEDRNRLIGGAGPDALFGGIGLDTLQGDDGDDLLWADDGADSLLGGAGDDIAYGGAGADTLQGGDGADTLVGGADGDLMVGGTGADLFVIDLSAFDLGEAPGTDPDTILDFNPAEGDVVSLALSGGLVAGVQGPGPLVWRGALAARTLASGPGFGEVLPGDGIGPGYYQAFWIPAVSGSTGVGGWFVVDLNQDLVLDGDDAVIRMGASSGTAGVLDLTPGAFADGTFRVLVGTAGGDTLLAAGGGQEIFGLGGADRLSGQGGADRLVGGDGNDTLLGGGGADQLWGGAGNDWMDGGDGDDEIFVEGPGSEEVDGLFARNTLIGGMGADSLWGSDGRDSLDGGEGADRLYGGVGADTLRGGGGVDTITGGDGADLITGDGGADSIDAGSGDDTVTYDSADVLVDGGEDFDTLILTVAASVTLDSMIDQVAGGGIALGFEAVDASAVAGAVVLLGGSGRNRLVGGAFADRLEGREGNDTLEGGAGADTLIGGVGDDFIQPGTGADLVQGGDGRDTVSYAEATTRLTLSLFTGIGSGAAAGDKVSGIEVVIGTEVADSISGSLGADVIYGGGGWDWLVGFAGNDSLYAGLGANTLYGHEGDDLLVGGSQNDMVSGGPGNDRIVAGGGFDRLWGGPGNDHFEIVLSNTQIYEGVGGGSDTVYTSASYWLLANVEWLVIAPGAGPRFAVGTRSDDRLVGNEDANLLLAQGGNDTVWGGGGADRLYGAGGDDRLIGEDGKDIAFGGDGNDTLEGGLGSDNLNGDAGNDTLLGGDSAETDILRGGSGNDWLDGGPGYDLMIGGLGNDTMVASQSNDNIVEAAGEGWDYVIARGSGSFTLGANLEGLILEGSTTGIGNIASNIIVGSDRAETLLGRDGNDTLEGAGGNDILFGEAGRDVFRFAPGSGIDVVGDFMPGQDRILLQGSDFADFNAMMASTRDGMGGAILDLGSGDALQLAGVAKAALHAADFIFLA</sequence>
<dbReference type="Proteomes" id="UP000661507">
    <property type="component" value="Unassembled WGS sequence"/>
</dbReference>
<evidence type="ECO:0000256" key="4">
    <source>
        <dbReference type="ARBA" id="ARBA00022656"/>
    </source>
</evidence>
<keyword evidence="4" id="KW-0800">Toxin</keyword>
<keyword evidence="7" id="KW-0472">Membrane</keyword>
<evidence type="ECO:0000313" key="9">
    <source>
        <dbReference type="Proteomes" id="UP000661507"/>
    </source>
</evidence>
<dbReference type="GO" id="GO:0005576">
    <property type="term" value="C:extracellular region"/>
    <property type="evidence" value="ECO:0007669"/>
    <property type="project" value="UniProtKB-SubCell"/>
</dbReference>
<name>A0A917KE82_9PROT</name>
<dbReference type="GO" id="GO:0005509">
    <property type="term" value="F:calcium ion binding"/>
    <property type="evidence" value="ECO:0007669"/>
    <property type="project" value="InterPro"/>
</dbReference>
<reference evidence="8" key="2">
    <citation type="submission" date="2020-09" db="EMBL/GenBank/DDBJ databases">
        <authorList>
            <person name="Sun Q."/>
            <person name="Zhou Y."/>
        </authorList>
    </citation>
    <scope>NUCLEOTIDE SEQUENCE</scope>
    <source>
        <strain evidence="8">CGMCC 1.3617</strain>
    </source>
</reference>
<comment type="caution">
    <text evidence="8">The sequence shown here is derived from an EMBL/GenBank/DDBJ whole genome shotgun (WGS) entry which is preliminary data.</text>
</comment>
<protein>
    <recommendedName>
        <fullName evidence="10">Calcium-binding protein</fullName>
    </recommendedName>
</protein>
<dbReference type="InterPro" id="IPR050557">
    <property type="entry name" value="RTX_toxin/Mannuronan_C5-epim"/>
</dbReference>
<dbReference type="RefSeq" id="WP_188966359.1">
    <property type="nucleotide sequence ID" value="NZ_BMKW01000003.1"/>
</dbReference>
<dbReference type="PANTHER" id="PTHR38340:SF1">
    <property type="entry name" value="S-LAYER PROTEIN"/>
    <property type="match status" value="1"/>
</dbReference>
<evidence type="ECO:0000256" key="5">
    <source>
        <dbReference type="ARBA" id="ARBA00022737"/>
    </source>
</evidence>
<evidence type="ECO:0000256" key="1">
    <source>
        <dbReference type="ARBA" id="ARBA00004370"/>
    </source>
</evidence>
<dbReference type="EMBL" id="BMKW01000003">
    <property type="protein sequence ID" value="GGJ09179.1"/>
    <property type="molecule type" value="Genomic_DNA"/>
</dbReference>
<comment type="subcellular location">
    <subcellularLocation>
        <location evidence="1">Membrane</location>
    </subcellularLocation>
    <subcellularLocation>
        <location evidence="2">Secreted</location>
    </subcellularLocation>
</comment>
<evidence type="ECO:0000256" key="6">
    <source>
        <dbReference type="ARBA" id="ARBA00023026"/>
    </source>
</evidence>
<proteinExistence type="predicted"/>
<dbReference type="SUPFAM" id="SSF51120">
    <property type="entry name" value="beta-Roll"/>
    <property type="match status" value="8"/>
</dbReference>
<dbReference type="PRINTS" id="PR00313">
    <property type="entry name" value="CABNDNGRPT"/>
</dbReference>
<accession>A0A917KE82</accession>